<dbReference type="Proteomes" id="UP001596414">
    <property type="component" value="Unassembled WGS sequence"/>
</dbReference>
<comment type="caution">
    <text evidence="2">The sequence shown here is derived from an EMBL/GenBank/DDBJ whole genome shotgun (WGS) entry which is preliminary data.</text>
</comment>
<evidence type="ECO:0000313" key="3">
    <source>
        <dbReference type="Proteomes" id="UP001596414"/>
    </source>
</evidence>
<evidence type="ECO:0000313" key="2">
    <source>
        <dbReference type="EMBL" id="MFC7125582.1"/>
    </source>
</evidence>
<organism evidence="2 3">
    <name type="scientific">Halovenus rubra</name>
    <dbReference type="NCBI Taxonomy" id="869890"/>
    <lineage>
        <taxon>Archaea</taxon>
        <taxon>Methanobacteriati</taxon>
        <taxon>Methanobacteriota</taxon>
        <taxon>Stenosarchaea group</taxon>
        <taxon>Halobacteria</taxon>
        <taxon>Halobacteriales</taxon>
        <taxon>Haloarculaceae</taxon>
        <taxon>Halovenus</taxon>
    </lineage>
</organism>
<proteinExistence type="predicted"/>
<sequence>MRIETPPQARELHQPEQSATGRTVFAFDRDDTVDVNPPPCDDREAVPLTWVAHLAHRTDHIVYATGNQLLKREATIPGTTEILAAHPAYEWPDSESSDQLYLSRQEQVRMLGELYDSAHQRIVVDDVDLSELDDWTHYYSWDFVPEARKGNIVSDLPPTEPRDELDKFLNPQVPGEYW</sequence>
<name>A0ABD5XB22_9EURY</name>
<feature type="region of interest" description="Disordered" evidence="1">
    <location>
        <begin position="1"/>
        <end position="22"/>
    </location>
</feature>
<dbReference type="RefSeq" id="WP_267638579.1">
    <property type="nucleotide sequence ID" value="NZ_JAODIY010000016.1"/>
</dbReference>
<reference evidence="2 3" key="1">
    <citation type="journal article" date="2014" name="Int. J. Syst. Evol. Microbiol.">
        <title>Complete genome sequence of Corynebacterium casei LMG S-19264T (=DSM 44701T), isolated from a smear-ripened cheese.</title>
        <authorList>
            <consortium name="US DOE Joint Genome Institute (JGI-PGF)"/>
            <person name="Walter F."/>
            <person name="Albersmeier A."/>
            <person name="Kalinowski J."/>
            <person name="Ruckert C."/>
        </authorList>
    </citation>
    <scope>NUCLEOTIDE SEQUENCE [LARGE SCALE GENOMIC DNA]</scope>
    <source>
        <strain evidence="2 3">CGMCC 4.7215</strain>
    </source>
</reference>
<dbReference type="AlphaFoldDB" id="A0ABD5XB22"/>
<gene>
    <name evidence="2" type="ORF">ACFQJ7_05955</name>
</gene>
<protein>
    <submittedName>
        <fullName evidence="2">Uncharacterized protein</fullName>
    </submittedName>
</protein>
<evidence type="ECO:0000256" key="1">
    <source>
        <dbReference type="SAM" id="MobiDB-lite"/>
    </source>
</evidence>
<dbReference type="EMBL" id="JBHSZQ010000007">
    <property type="protein sequence ID" value="MFC7125582.1"/>
    <property type="molecule type" value="Genomic_DNA"/>
</dbReference>
<accession>A0ABD5XB22</accession>